<dbReference type="EMBL" id="WSEK01000004">
    <property type="protein sequence ID" value="MVQ50310.1"/>
    <property type="molecule type" value="Genomic_DNA"/>
</dbReference>
<dbReference type="PANTHER" id="PTHR33204:SF18">
    <property type="entry name" value="TRANSCRIPTIONAL REGULATORY PROTEIN"/>
    <property type="match status" value="1"/>
</dbReference>
<dbReference type="GO" id="GO:0003677">
    <property type="term" value="F:DNA binding"/>
    <property type="evidence" value="ECO:0007669"/>
    <property type="project" value="UniProtKB-KW"/>
</dbReference>
<keyword evidence="1" id="KW-0805">Transcription regulation</keyword>
<name>A0A6L6XSY1_9ACTN</name>
<dbReference type="AlphaFoldDB" id="A0A6L6XSY1"/>
<evidence type="ECO:0000313" key="6">
    <source>
        <dbReference type="Proteomes" id="UP000473525"/>
    </source>
</evidence>
<comment type="caution">
    <text evidence="5">The sequence shown here is derived from an EMBL/GenBank/DDBJ whole genome shotgun (WGS) entry which is preliminary data.</text>
</comment>
<dbReference type="RefSeq" id="WP_157343318.1">
    <property type="nucleotide sequence ID" value="NZ_WSEK01000004.1"/>
</dbReference>
<accession>A0A6L6XSY1</accession>
<dbReference type="PROSITE" id="PS51118">
    <property type="entry name" value="HTH_HXLR"/>
    <property type="match status" value="1"/>
</dbReference>
<dbReference type="InterPro" id="IPR036390">
    <property type="entry name" value="WH_DNA-bd_sf"/>
</dbReference>
<gene>
    <name evidence="5" type="ORF">GON03_14080</name>
</gene>
<reference evidence="5 6" key="1">
    <citation type="submission" date="2019-12" db="EMBL/GenBank/DDBJ databases">
        <authorList>
            <person name="Huq M.A."/>
        </authorList>
    </citation>
    <scope>NUCLEOTIDE SEQUENCE [LARGE SCALE GENOMIC DNA]</scope>
    <source>
        <strain evidence="5 6">MAH-18</strain>
    </source>
</reference>
<evidence type="ECO:0000313" key="5">
    <source>
        <dbReference type="EMBL" id="MVQ50310.1"/>
    </source>
</evidence>
<dbReference type="Pfam" id="PF01638">
    <property type="entry name" value="HxlR"/>
    <property type="match status" value="1"/>
</dbReference>
<dbReference type="PANTHER" id="PTHR33204">
    <property type="entry name" value="TRANSCRIPTIONAL REGULATOR, MARR FAMILY"/>
    <property type="match status" value="1"/>
</dbReference>
<proteinExistence type="predicted"/>
<evidence type="ECO:0000259" key="4">
    <source>
        <dbReference type="PROSITE" id="PS51118"/>
    </source>
</evidence>
<protein>
    <submittedName>
        <fullName evidence="5">Transcriptional regulator</fullName>
    </submittedName>
</protein>
<dbReference type="Gene3D" id="1.10.10.10">
    <property type="entry name" value="Winged helix-like DNA-binding domain superfamily/Winged helix DNA-binding domain"/>
    <property type="match status" value="1"/>
</dbReference>
<dbReference type="InterPro" id="IPR036388">
    <property type="entry name" value="WH-like_DNA-bd_sf"/>
</dbReference>
<keyword evidence="3" id="KW-0804">Transcription</keyword>
<evidence type="ECO:0000256" key="2">
    <source>
        <dbReference type="ARBA" id="ARBA00023125"/>
    </source>
</evidence>
<feature type="domain" description="HTH hxlR-type" evidence="4">
    <location>
        <begin position="11"/>
        <end position="104"/>
    </location>
</feature>
<evidence type="ECO:0000256" key="3">
    <source>
        <dbReference type="ARBA" id="ARBA00023163"/>
    </source>
</evidence>
<sequence>MAVFDVFLADCPARTTLSLIGDTWTAVVVVALGERPMRFTELQARIGGVSKKMLSKTLHRLVDAGLVSHPGRGAAYALTEVGASLLGPIGALVEWAETHTDDLLDAV</sequence>
<dbReference type="InterPro" id="IPR002577">
    <property type="entry name" value="HTH_HxlR"/>
</dbReference>
<keyword evidence="6" id="KW-1185">Reference proteome</keyword>
<keyword evidence="2" id="KW-0238">DNA-binding</keyword>
<dbReference type="SUPFAM" id="SSF46785">
    <property type="entry name" value="Winged helix' DNA-binding domain"/>
    <property type="match status" value="1"/>
</dbReference>
<organism evidence="5 6">
    <name type="scientific">Nocardioides agri</name>
    <dbReference type="NCBI Taxonomy" id="2682843"/>
    <lineage>
        <taxon>Bacteria</taxon>
        <taxon>Bacillati</taxon>
        <taxon>Actinomycetota</taxon>
        <taxon>Actinomycetes</taxon>
        <taxon>Propionibacteriales</taxon>
        <taxon>Nocardioidaceae</taxon>
        <taxon>Nocardioides</taxon>
    </lineage>
</organism>
<dbReference type="Proteomes" id="UP000473525">
    <property type="component" value="Unassembled WGS sequence"/>
</dbReference>
<evidence type="ECO:0000256" key="1">
    <source>
        <dbReference type="ARBA" id="ARBA00023015"/>
    </source>
</evidence>